<dbReference type="AlphaFoldDB" id="A0A2T3J1G4"/>
<organism evidence="1 2">
    <name type="scientific">Photobacterium lutimaris</name>
    <dbReference type="NCBI Taxonomy" id="388278"/>
    <lineage>
        <taxon>Bacteria</taxon>
        <taxon>Pseudomonadati</taxon>
        <taxon>Pseudomonadota</taxon>
        <taxon>Gammaproteobacteria</taxon>
        <taxon>Vibrionales</taxon>
        <taxon>Vibrionaceae</taxon>
        <taxon>Photobacterium</taxon>
    </lineage>
</organism>
<dbReference type="OrthoDB" id="5289737at2"/>
<accession>A0A2T3J1G4</accession>
<dbReference type="EMBL" id="PYMH01000002">
    <property type="protein sequence ID" value="PSU34919.1"/>
    <property type="molecule type" value="Genomic_DNA"/>
</dbReference>
<evidence type="ECO:0008006" key="3">
    <source>
        <dbReference type="Google" id="ProtNLM"/>
    </source>
</evidence>
<dbReference type="Proteomes" id="UP000241222">
    <property type="component" value="Unassembled WGS sequence"/>
</dbReference>
<dbReference type="RefSeq" id="WP_107348242.1">
    <property type="nucleotide sequence ID" value="NZ_PYMH01000002.1"/>
</dbReference>
<sequence length="61" mass="6783">MSPSIYGINLAKHSFSIHGEDEQGKILIHKTITRSKVLVMFANIPPAIVRMESCGASHYWA</sequence>
<evidence type="ECO:0000313" key="2">
    <source>
        <dbReference type="Proteomes" id="UP000241222"/>
    </source>
</evidence>
<gene>
    <name evidence="1" type="ORF">C9I99_07550</name>
</gene>
<keyword evidence="2" id="KW-1185">Reference proteome</keyword>
<evidence type="ECO:0000313" key="1">
    <source>
        <dbReference type="EMBL" id="PSU34919.1"/>
    </source>
</evidence>
<protein>
    <recommendedName>
        <fullName evidence="3">IS110 family transposase</fullName>
    </recommendedName>
</protein>
<proteinExistence type="predicted"/>
<reference evidence="1 2" key="1">
    <citation type="submission" date="2018-03" db="EMBL/GenBank/DDBJ databases">
        <title>Whole genome sequencing of Histamine producing bacteria.</title>
        <authorList>
            <person name="Butler K."/>
        </authorList>
    </citation>
    <scope>NUCLEOTIDE SEQUENCE [LARGE SCALE GENOMIC DNA]</scope>
    <source>
        <strain evidence="1 2">JCM 13586</strain>
    </source>
</reference>
<comment type="caution">
    <text evidence="1">The sequence shown here is derived from an EMBL/GenBank/DDBJ whole genome shotgun (WGS) entry which is preliminary data.</text>
</comment>
<name>A0A2T3J1G4_9GAMM</name>